<reference evidence="2" key="1">
    <citation type="submission" date="2016-11" db="UniProtKB">
        <authorList>
            <consortium name="WormBaseParasite"/>
        </authorList>
    </citation>
    <scope>IDENTIFICATION</scope>
</reference>
<organism evidence="1 2">
    <name type="scientific">Macrostomum lignano</name>
    <dbReference type="NCBI Taxonomy" id="282301"/>
    <lineage>
        <taxon>Eukaryota</taxon>
        <taxon>Metazoa</taxon>
        <taxon>Spiralia</taxon>
        <taxon>Lophotrochozoa</taxon>
        <taxon>Platyhelminthes</taxon>
        <taxon>Rhabditophora</taxon>
        <taxon>Macrostomorpha</taxon>
        <taxon>Macrostomida</taxon>
        <taxon>Macrostomidae</taxon>
        <taxon>Macrostomum</taxon>
    </lineage>
</organism>
<evidence type="ECO:0000313" key="1">
    <source>
        <dbReference type="Proteomes" id="UP000095280"/>
    </source>
</evidence>
<dbReference type="AlphaFoldDB" id="A0A1I8HEK0"/>
<dbReference type="Proteomes" id="UP000095280">
    <property type="component" value="Unplaced"/>
</dbReference>
<proteinExistence type="predicted"/>
<evidence type="ECO:0000313" key="2">
    <source>
        <dbReference type="WBParaSite" id="maker-uti_cns_0005668-snap-gene-0.6-mRNA-1"/>
    </source>
</evidence>
<dbReference type="WBParaSite" id="maker-uti_cns_0005668-snap-gene-0.6-mRNA-1">
    <property type="protein sequence ID" value="maker-uti_cns_0005668-snap-gene-0.6-mRNA-1"/>
    <property type="gene ID" value="maker-uti_cns_0005668-snap-gene-0.6"/>
</dbReference>
<sequence>MGNCIQKQRERELAKRALRRDELVKFFLDRDFEVRDAQQGSRQTGGSKIREQVPKQIDKDGKAVDQIGGSPARVVNSSSRDSPAGGPEFGDAVLAVATAAAAVTSAGAPAGSWRLTDRQREATLYAMENDGIERLHENDEMQLEQRRERARREERLEGIGVSGGGGGGGGAISGAPSNAAISSSFHGTPSTPAFSRHVSFAVIGHRRGLV</sequence>
<protein>
    <submittedName>
        <fullName evidence="2">Uncharacterized protein</fullName>
    </submittedName>
</protein>
<accession>A0A1I8HEK0</accession>
<name>A0A1I8HEK0_9PLAT</name>
<keyword evidence="1" id="KW-1185">Reference proteome</keyword>